<protein>
    <submittedName>
        <fullName evidence="1">Uncharacterized protein</fullName>
    </submittedName>
</protein>
<keyword evidence="2" id="KW-1185">Reference proteome</keyword>
<organism evidence="1 2">
    <name type="scientific">Sporomusa silvacetica DSM 10669</name>
    <dbReference type="NCBI Taxonomy" id="1123289"/>
    <lineage>
        <taxon>Bacteria</taxon>
        <taxon>Bacillati</taxon>
        <taxon>Bacillota</taxon>
        <taxon>Negativicutes</taxon>
        <taxon>Selenomonadales</taxon>
        <taxon>Sporomusaceae</taxon>
        <taxon>Sporomusa</taxon>
    </lineage>
</organism>
<evidence type="ECO:0000313" key="1">
    <source>
        <dbReference type="EMBL" id="XFO67467.1"/>
    </source>
</evidence>
<name>A0ABZ3IPT2_9FIRM</name>
<reference evidence="1" key="1">
    <citation type="submission" date="2024-05" db="EMBL/GenBank/DDBJ databases">
        <title>Isolation and characterization of Sporomusa carbonis sp. nov., a carboxydotrophic hydrogenogen in the genus of Sporomusa isolated from a charcoal burning pile.</title>
        <authorList>
            <person name="Boeer T."/>
            <person name="Rosenbaum F."/>
            <person name="Eysell L."/>
            <person name="Mueller V."/>
            <person name="Daniel R."/>
            <person name="Poehlein A."/>
        </authorList>
    </citation>
    <scope>NUCLEOTIDE SEQUENCE [LARGE SCALE GENOMIC DNA]</scope>
    <source>
        <strain evidence="1">DSM 10669</strain>
    </source>
</reference>
<proteinExistence type="predicted"/>
<dbReference type="Proteomes" id="UP000216752">
    <property type="component" value="Chromosome"/>
</dbReference>
<evidence type="ECO:0000313" key="2">
    <source>
        <dbReference type="Proteomes" id="UP000216752"/>
    </source>
</evidence>
<gene>
    <name evidence="1" type="ORF">SPSIL_036660</name>
</gene>
<dbReference type="EMBL" id="CP155573">
    <property type="protein sequence ID" value="XFO67467.1"/>
    <property type="molecule type" value="Genomic_DNA"/>
</dbReference>
<dbReference type="RefSeq" id="WP_094604226.1">
    <property type="nucleotide sequence ID" value="NZ_CP155573.1"/>
</dbReference>
<sequence length="148" mass="16568">MNKLNLNLKHKLKINNKHTPTTLTDATVFSKTHSISFDKPVTKLNVEKLVKQLIQDIGRPLSLNGIIVGHIKVLAKVPSEEFLFLSLTRLDRLDVKSSSQWQTGLSSEFDSVNLDINVLVFGHSIKAIEKIVNDSLAILRRDSIDTTP</sequence>
<accession>A0ABZ3IPT2</accession>